<dbReference type="OMA" id="LAMNRHI"/>
<organism evidence="8 9">
    <name type="scientific">Actinidia chinensis var. chinensis</name>
    <name type="common">Chinese soft-hair kiwi</name>
    <dbReference type="NCBI Taxonomy" id="1590841"/>
    <lineage>
        <taxon>Eukaryota</taxon>
        <taxon>Viridiplantae</taxon>
        <taxon>Streptophyta</taxon>
        <taxon>Embryophyta</taxon>
        <taxon>Tracheophyta</taxon>
        <taxon>Spermatophyta</taxon>
        <taxon>Magnoliopsida</taxon>
        <taxon>eudicotyledons</taxon>
        <taxon>Gunneridae</taxon>
        <taxon>Pentapetalae</taxon>
        <taxon>asterids</taxon>
        <taxon>Ericales</taxon>
        <taxon>Actinidiaceae</taxon>
        <taxon>Actinidia</taxon>
    </lineage>
</organism>
<dbReference type="Gramene" id="PSR90000">
    <property type="protein sequence ID" value="PSR90000"/>
    <property type="gene ID" value="CEY00_Acc30197"/>
</dbReference>
<dbReference type="PANTHER" id="PTHR11654">
    <property type="entry name" value="OLIGOPEPTIDE TRANSPORTER-RELATED"/>
    <property type="match status" value="1"/>
</dbReference>
<feature type="transmembrane region" description="Helical" evidence="7">
    <location>
        <begin position="481"/>
        <end position="499"/>
    </location>
</feature>
<keyword evidence="4 7" id="KW-1133">Transmembrane helix</keyword>
<comment type="subcellular location">
    <subcellularLocation>
        <location evidence="1">Membrane</location>
        <topology evidence="1">Multi-pass membrane protein</topology>
    </subcellularLocation>
</comment>
<dbReference type="GO" id="GO:0006857">
    <property type="term" value="P:oligopeptide transport"/>
    <property type="evidence" value="ECO:0007669"/>
    <property type="project" value="InterPro"/>
</dbReference>
<protein>
    <submittedName>
        <fullName evidence="8">Protein NRT1/ PTR FAMILY 2.7 like</fullName>
    </submittedName>
</protein>
<feature type="transmembrane region" description="Helical" evidence="7">
    <location>
        <begin position="63"/>
        <end position="82"/>
    </location>
</feature>
<evidence type="ECO:0000313" key="8">
    <source>
        <dbReference type="EMBL" id="PSR90000.1"/>
    </source>
</evidence>
<feature type="transmembrane region" description="Helical" evidence="7">
    <location>
        <begin position="136"/>
        <end position="157"/>
    </location>
</feature>
<feature type="transmembrane region" description="Helical" evidence="7">
    <location>
        <begin position="356"/>
        <end position="375"/>
    </location>
</feature>
<dbReference type="InterPro" id="IPR018456">
    <property type="entry name" value="PTR2_symporter_CS"/>
</dbReference>
<feature type="transmembrane region" description="Helical" evidence="7">
    <location>
        <begin position="519"/>
        <end position="537"/>
    </location>
</feature>
<dbReference type="EMBL" id="NKQK01000026">
    <property type="protein sequence ID" value="PSR90000.1"/>
    <property type="molecule type" value="Genomic_DNA"/>
</dbReference>
<comment type="similarity">
    <text evidence="2">Belongs to the major facilitator superfamily. Proton-dependent oligopeptide transporter (POT/PTR) (TC 2.A.17) family.</text>
</comment>
<evidence type="ECO:0000256" key="2">
    <source>
        <dbReference type="ARBA" id="ARBA00005982"/>
    </source>
</evidence>
<dbReference type="InterPro" id="IPR036259">
    <property type="entry name" value="MFS_trans_sf"/>
</dbReference>
<evidence type="ECO:0000313" key="9">
    <source>
        <dbReference type="Proteomes" id="UP000241394"/>
    </source>
</evidence>
<proteinExistence type="inferred from homology"/>
<sequence>MDNTSVSADGEAQTAPKRGGWITFPFIIAISGLLAVGTGGWIGNLIVYLIGEFNMKSIDAAQVFNIVNGCVSLFPLLGAILADSFLGCFSVVSISSFLSLLGTGLLTLTAMIPSLRPHPCQNRPSTTCQTPSKTQFGILYTSLAMVALGIGAMRYTLSAMGANQFPNSKDTKIFFNWYWFSLYAGGIIGSTAIIFIEDNVSWAWGFGLCALANALGLVIFVCGTRFYVHVKPKGSPFTSLVQVIVASVRKRKVTESEDYYCGNDGVKMVKAPPTKSFRFLNHAALRMEGDTNPDGSIAKPWKLCTLQQVEDLKTLIKICPLWTSSIFLATPSGIQTSLVVLQALTMDRRLGPHFKIPAGSILVFVPIYFCIAIILSDRLVRPMWQKLTGRPPTDLQLIGVGHVLNVASMAVSALVESERRTTATSHHHLSSQPGGDTMPMSALWLLPQLAIVGVGEAFHFPGQVSLYYQEFPTSLKSMSTAMIGLIVGISFYLSTAVIGCIRRVTGWLPDNIDNGKVDYVYWVLVAVGVLNFGYYIVCAKLYKYRNLEMVEEGGST</sequence>
<evidence type="ECO:0000256" key="3">
    <source>
        <dbReference type="ARBA" id="ARBA00022692"/>
    </source>
</evidence>
<name>A0A2R6PF53_ACTCC</name>
<evidence type="ECO:0000256" key="6">
    <source>
        <dbReference type="ARBA" id="ARBA00044504"/>
    </source>
</evidence>
<dbReference type="CDD" id="cd17416">
    <property type="entry name" value="MFS_NPF1_2"/>
    <property type="match status" value="1"/>
</dbReference>
<dbReference type="AlphaFoldDB" id="A0A2R6PF53"/>
<feature type="transmembrane region" description="Helical" evidence="7">
    <location>
        <begin position="177"/>
        <end position="196"/>
    </location>
</feature>
<dbReference type="OrthoDB" id="8904098at2759"/>
<evidence type="ECO:0000256" key="4">
    <source>
        <dbReference type="ARBA" id="ARBA00022989"/>
    </source>
</evidence>
<dbReference type="InParanoid" id="A0A2R6PF53"/>
<keyword evidence="3 7" id="KW-0812">Transmembrane</keyword>
<keyword evidence="5 7" id="KW-0472">Membrane</keyword>
<comment type="similarity">
    <text evidence="6">Belongs to the major facilitator superfamily. Phosphate:H(+) symporter (TC 2.A.1.9) family.</text>
</comment>
<dbReference type="GO" id="GO:0022857">
    <property type="term" value="F:transmembrane transporter activity"/>
    <property type="evidence" value="ECO:0007669"/>
    <property type="project" value="InterPro"/>
</dbReference>
<feature type="transmembrane region" description="Helical" evidence="7">
    <location>
        <begin position="203"/>
        <end position="228"/>
    </location>
</feature>
<dbReference type="Pfam" id="PF00854">
    <property type="entry name" value="PTR2"/>
    <property type="match status" value="1"/>
</dbReference>
<comment type="caution">
    <text evidence="8">The sequence shown here is derived from an EMBL/GenBank/DDBJ whole genome shotgun (WGS) entry which is preliminary data.</text>
</comment>
<dbReference type="SUPFAM" id="SSF103473">
    <property type="entry name" value="MFS general substrate transporter"/>
    <property type="match status" value="1"/>
</dbReference>
<dbReference type="InterPro" id="IPR000109">
    <property type="entry name" value="POT_fam"/>
</dbReference>
<gene>
    <name evidence="8" type="ORF">CEY00_Acc30197</name>
</gene>
<feature type="transmembrane region" description="Helical" evidence="7">
    <location>
        <begin position="26"/>
        <end position="51"/>
    </location>
</feature>
<dbReference type="Gene3D" id="1.20.1250.20">
    <property type="entry name" value="MFS general substrate transporter like domains"/>
    <property type="match status" value="1"/>
</dbReference>
<dbReference type="GO" id="GO:0016020">
    <property type="term" value="C:membrane"/>
    <property type="evidence" value="ECO:0007669"/>
    <property type="project" value="UniProtKB-SubCell"/>
</dbReference>
<feature type="transmembrane region" description="Helical" evidence="7">
    <location>
        <begin position="321"/>
        <end position="344"/>
    </location>
</feature>
<dbReference type="FunCoup" id="A0A2R6PF53">
    <property type="interactions" value="76"/>
</dbReference>
<dbReference type="Proteomes" id="UP000241394">
    <property type="component" value="Chromosome LG26"/>
</dbReference>
<feature type="transmembrane region" description="Helical" evidence="7">
    <location>
        <begin position="94"/>
        <end position="115"/>
    </location>
</feature>
<reference evidence="8 9" key="1">
    <citation type="submission" date="2017-07" db="EMBL/GenBank/DDBJ databases">
        <title>An improved, manually edited Actinidia chinensis var. chinensis (kiwifruit) genome highlights the challenges associated with draft genomes and gene prediction in plants.</title>
        <authorList>
            <person name="Pilkington S."/>
            <person name="Crowhurst R."/>
            <person name="Hilario E."/>
            <person name="Nardozza S."/>
            <person name="Fraser L."/>
            <person name="Peng Y."/>
            <person name="Gunaseelan K."/>
            <person name="Simpson R."/>
            <person name="Tahir J."/>
            <person name="Deroles S."/>
            <person name="Templeton K."/>
            <person name="Luo Z."/>
            <person name="Davy M."/>
            <person name="Cheng C."/>
            <person name="Mcneilage M."/>
            <person name="Scaglione D."/>
            <person name="Liu Y."/>
            <person name="Zhang Q."/>
            <person name="Datson P."/>
            <person name="De Silva N."/>
            <person name="Gardiner S."/>
            <person name="Bassett H."/>
            <person name="Chagne D."/>
            <person name="Mccallum J."/>
            <person name="Dzierzon H."/>
            <person name="Deng C."/>
            <person name="Wang Y.-Y."/>
            <person name="Barron N."/>
            <person name="Manako K."/>
            <person name="Bowen J."/>
            <person name="Foster T."/>
            <person name="Erridge Z."/>
            <person name="Tiffin H."/>
            <person name="Waite C."/>
            <person name="Davies K."/>
            <person name="Grierson E."/>
            <person name="Laing W."/>
            <person name="Kirk R."/>
            <person name="Chen X."/>
            <person name="Wood M."/>
            <person name="Montefiori M."/>
            <person name="Brummell D."/>
            <person name="Schwinn K."/>
            <person name="Catanach A."/>
            <person name="Fullerton C."/>
            <person name="Li D."/>
            <person name="Meiyalaghan S."/>
            <person name="Nieuwenhuizen N."/>
            <person name="Read N."/>
            <person name="Prakash R."/>
            <person name="Hunter D."/>
            <person name="Zhang H."/>
            <person name="Mckenzie M."/>
            <person name="Knabel M."/>
            <person name="Harris A."/>
            <person name="Allan A."/>
            <person name="Chen A."/>
            <person name="Janssen B."/>
            <person name="Plunkett B."/>
            <person name="Dwamena C."/>
            <person name="Voogd C."/>
            <person name="Leif D."/>
            <person name="Lafferty D."/>
            <person name="Souleyre E."/>
            <person name="Varkonyi-Gasic E."/>
            <person name="Gambi F."/>
            <person name="Hanley J."/>
            <person name="Yao J.-L."/>
            <person name="Cheung J."/>
            <person name="David K."/>
            <person name="Warren B."/>
            <person name="Marsh K."/>
            <person name="Snowden K."/>
            <person name="Lin-Wang K."/>
            <person name="Brian L."/>
            <person name="Martinez-Sanchez M."/>
            <person name="Wang M."/>
            <person name="Ileperuma N."/>
            <person name="Macnee N."/>
            <person name="Campin R."/>
            <person name="Mcatee P."/>
            <person name="Drummond R."/>
            <person name="Espley R."/>
            <person name="Ireland H."/>
            <person name="Wu R."/>
            <person name="Atkinson R."/>
            <person name="Karunairetnam S."/>
            <person name="Bulley S."/>
            <person name="Chunkath S."/>
            <person name="Hanley Z."/>
            <person name="Storey R."/>
            <person name="Thrimawithana A."/>
            <person name="Thomson S."/>
            <person name="David C."/>
            <person name="Testolin R."/>
        </authorList>
    </citation>
    <scope>NUCLEOTIDE SEQUENCE [LARGE SCALE GENOMIC DNA]</scope>
    <source>
        <strain evidence="9">cv. Red5</strain>
        <tissue evidence="8">Young leaf</tissue>
    </source>
</reference>
<dbReference type="PROSITE" id="PS01022">
    <property type="entry name" value="PTR2_1"/>
    <property type="match status" value="1"/>
</dbReference>
<keyword evidence="9" id="KW-1185">Reference proteome</keyword>
<evidence type="ECO:0000256" key="7">
    <source>
        <dbReference type="SAM" id="Phobius"/>
    </source>
</evidence>
<accession>A0A2R6PF53</accession>
<evidence type="ECO:0000256" key="1">
    <source>
        <dbReference type="ARBA" id="ARBA00004141"/>
    </source>
</evidence>
<evidence type="ECO:0000256" key="5">
    <source>
        <dbReference type="ARBA" id="ARBA00023136"/>
    </source>
</evidence>
<reference evidence="9" key="2">
    <citation type="journal article" date="2018" name="BMC Genomics">
        <title>A manually annotated Actinidia chinensis var. chinensis (kiwifruit) genome highlights the challenges associated with draft genomes and gene prediction in plants.</title>
        <authorList>
            <person name="Pilkington S.M."/>
            <person name="Crowhurst R."/>
            <person name="Hilario E."/>
            <person name="Nardozza S."/>
            <person name="Fraser L."/>
            <person name="Peng Y."/>
            <person name="Gunaseelan K."/>
            <person name="Simpson R."/>
            <person name="Tahir J."/>
            <person name="Deroles S.C."/>
            <person name="Templeton K."/>
            <person name="Luo Z."/>
            <person name="Davy M."/>
            <person name="Cheng C."/>
            <person name="McNeilage M."/>
            <person name="Scaglione D."/>
            <person name="Liu Y."/>
            <person name="Zhang Q."/>
            <person name="Datson P."/>
            <person name="De Silva N."/>
            <person name="Gardiner S.E."/>
            <person name="Bassett H."/>
            <person name="Chagne D."/>
            <person name="McCallum J."/>
            <person name="Dzierzon H."/>
            <person name="Deng C."/>
            <person name="Wang Y.Y."/>
            <person name="Barron L."/>
            <person name="Manako K."/>
            <person name="Bowen J."/>
            <person name="Foster T.M."/>
            <person name="Erridge Z.A."/>
            <person name="Tiffin H."/>
            <person name="Waite C.N."/>
            <person name="Davies K.M."/>
            <person name="Grierson E.P."/>
            <person name="Laing W.A."/>
            <person name="Kirk R."/>
            <person name="Chen X."/>
            <person name="Wood M."/>
            <person name="Montefiori M."/>
            <person name="Brummell D.A."/>
            <person name="Schwinn K.E."/>
            <person name="Catanach A."/>
            <person name="Fullerton C."/>
            <person name="Li D."/>
            <person name="Meiyalaghan S."/>
            <person name="Nieuwenhuizen N."/>
            <person name="Read N."/>
            <person name="Prakash R."/>
            <person name="Hunter D."/>
            <person name="Zhang H."/>
            <person name="McKenzie M."/>
            <person name="Knabel M."/>
            <person name="Harris A."/>
            <person name="Allan A.C."/>
            <person name="Gleave A."/>
            <person name="Chen A."/>
            <person name="Janssen B.J."/>
            <person name="Plunkett B."/>
            <person name="Ampomah-Dwamena C."/>
            <person name="Voogd C."/>
            <person name="Leif D."/>
            <person name="Lafferty D."/>
            <person name="Souleyre E.J.F."/>
            <person name="Varkonyi-Gasic E."/>
            <person name="Gambi F."/>
            <person name="Hanley J."/>
            <person name="Yao J.L."/>
            <person name="Cheung J."/>
            <person name="David K.M."/>
            <person name="Warren B."/>
            <person name="Marsh K."/>
            <person name="Snowden K.C."/>
            <person name="Lin-Wang K."/>
            <person name="Brian L."/>
            <person name="Martinez-Sanchez M."/>
            <person name="Wang M."/>
            <person name="Ileperuma N."/>
            <person name="Macnee N."/>
            <person name="Campin R."/>
            <person name="McAtee P."/>
            <person name="Drummond R.S.M."/>
            <person name="Espley R.V."/>
            <person name="Ireland H.S."/>
            <person name="Wu R."/>
            <person name="Atkinson R.G."/>
            <person name="Karunairetnam S."/>
            <person name="Bulley S."/>
            <person name="Chunkath S."/>
            <person name="Hanley Z."/>
            <person name="Storey R."/>
            <person name="Thrimawithana A.H."/>
            <person name="Thomson S."/>
            <person name="David C."/>
            <person name="Testolin R."/>
            <person name="Huang H."/>
            <person name="Hellens R.P."/>
            <person name="Schaffer R.J."/>
        </authorList>
    </citation>
    <scope>NUCLEOTIDE SEQUENCE [LARGE SCALE GENOMIC DNA]</scope>
    <source>
        <strain evidence="9">cv. Red5</strain>
    </source>
</reference>